<dbReference type="Pfam" id="PF00328">
    <property type="entry name" value="His_Phos_2"/>
    <property type="match status" value="1"/>
</dbReference>
<dbReference type="InterPro" id="IPR000560">
    <property type="entry name" value="His_Pase_clade-2"/>
</dbReference>
<dbReference type="Proteomes" id="UP000271098">
    <property type="component" value="Unassembled WGS sequence"/>
</dbReference>
<feature type="signal peptide" evidence="2">
    <location>
        <begin position="1"/>
        <end position="17"/>
    </location>
</feature>
<dbReference type="EMBL" id="UYRT01089892">
    <property type="protein sequence ID" value="VDN35435.1"/>
    <property type="molecule type" value="Genomic_DNA"/>
</dbReference>
<evidence type="ECO:0000313" key="5">
    <source>
        <dbReference type="WBParaSite" id="GPUH_0002018501-mRNA-1"/>
    </source>
</evidence>
<reference evidence="5" key="1">
    <citation type="submission" date="2016-06" db="UniProtKB">
        <authorList>
            <consortium name="WormBaseParasite"/>
        </authorList>
    </citation>
    <scope>IDENTIFICATION</scope>
</reference>
<dbReference type="SUPFAM" id="SSF53254">
    <property type="entry name" value="Phosphoglycerate mutase-like"/>
    <property type="match status" value="1"/>
</dbReference>
<evidence type="ECO:0000256" key="2">
    <source>
        <dbReference type="SAM" id="SignalP"/>
    </source>
</evidence>
<keyword evidence="2" id="KW-0732">Signal</keyword>
<organism evidence="5">
    <name type="scientific">Gongylonema pulchrum</name>
    <dbReference type="NCBI Taxonomy" id="637853"/>
    <lineage>
        <taxon>Eukaryota</taxon>
        <taxon>Metazoa</taxon>
        <taxon>Ecdysozoa</taxon>
        <taxon>Nematoda</taxon>
        <taxon>Chromadorea</taxon>
        <taxon>Rhabditida</taxon>
        <taxon>Spirurina</taxon>
        <taxon>Spiruromorpha</taxon>
        <taxon>Spiruroidea</taxon>
        <taxon>Gongylonematidae</taxon>
        <taxon>Gongylonema</taxon>
    </lineage>
</organism>
<keyword evidence="4" id="KW-1185">Reference proteome</keyword>
<protein>
    <submittedName>
        <fullName evidence="5">Lysosomal acid phosphatase</fullName>
    </submittedName>
</protein>
<feature type="chain" id="PRO_5043139146" evidence="2">
    <location>
        <begin position="18"/>
        <end position="451"/>
    </location>
</feature>
<gene>
    <name evidence="3" type="ORF">GPUH_LOCUS20160</name>
</gene>
<dbReference type="AlphaFoldDB" id="A0A183EGR9"/>
<name>A0A183EGR9_9BILA</name>
<dbReference type="WBParaSite" id="GPUH_0002018501-mRNA-1">
    <property type="protein sequence ID" value="GPUH_0002018501-mRNA-1"/>
    <property type="gene ID" value="GPUH_0002018501"/>
</dbReference>
<dbReference type="OrthoDB" id="10257284at2759"/>
<sequence length="451" mass="51070">MLVWWLVVAAAASSSAARESRAVDENTKLVIFGSRHGNRHPGRFLNENPRIWGFEGDYELTQFGKRQGFGFGKELREFVGALVSNNYVRHEASFYTSSANRCQMTLQVIMAGFYPPDTFAEWNHALEWSPVPYTIDDPMLRMYSVKNCTTSQQAWQPINDDNLPELLHITEANAQLLDYISKHTGWNASIESATDLADNIAEIRLEHVLSCSKSSQFKIALFTLQDLYNSSLPEWIEHPKLAGFDKQALKQAIMSFVEKHTLTCVDYEPCRDIMGGTWLQHILSTLRKAASNQQTQKLLGYVSHLEVTLSVMRLMMMNQSSLDTSAGFLIEYRDKPAPSVRLLYHEPLAIDRHTIKQANYLEQLEKLSDSNYWIPFDKFDELVRNKAIVDWESACRRKPPDCTLLHDAGGGAAKNANIEHNRTTSGTAVLRSSNIRFTALFALILLTAAKT</sequence>
<reference evidence="3 4" key="2">
    <citation type="submission" date="2018-11" db="EMBL/GenBank/DDBJ databases">
        <authorList>
            <consortium name="Pathogen Informatics"/>
        </authorList>
    </citation>
    <scope>NUCLEOTIDE SEQUENCE [LARGE SCALE GENOMIC DNA]</scope>
</reference>
<comment type="similarity">
    <text evidence="1">Belongs to the histidine acid phosphatase family.</text>
</comment>
<proteinExistence type="inferred from homology"/>
<accession>A0A183EGR9</accession>
<dbReference type="PANTHER" id="PTHR11567">
    <property type="entry name" value="ACID PHOSPHATASE-RELATED"/>
    <property type="match status" value="1"/>
</dbReference>
<evidence type="ECO:0000313" key="3">
    <source>
        <dbReference type="EMBL" id="VDN35435.1"/>
    </source>
</evidence>
<evidence type="ECO:0000256" key="1">
    <source>
        <dbReference type="ARBA" id="ARBA00005375"/>
    </source>
</evidence>
<dbReference type="InterPro" id="IPR029033">
    <property type="entry name" value="His_PPase_superfam"/>
</dbReference>
<evidence type="ECO:0000313" key="4">
    <source>
        <dbReference type="Proteomes" id="UP000271098"/>
    </source>
</evidence>
<dbReference type="InterPro" id="IPR050645">
    <property type="entry name" value="Histidine_acid_phosphatase"/>
</dbReference>
<dbReference type="PANTHER" id="PTHR11567:SF29">
    <property type="entry name" value="ACID PHOSPHATASE FAMILY"/>
    <property type="match status" value="1"/>
</dbReference>
<dbReference type="Gene3D" id="3.40.50.1240">
    <property type="entry name" value="Phosphoglycerate mutase-like"/>
    <property type="match status" value="1"/>
</dbReference>
<dbReference type="GO" id="GO:0016791">
    <property type="term" value="F:phosphatase activity"/>
    <property type="evidence" value="ECO:0007669"/>
    <property type="project" value="TreeGrafter"/>
</dbReference>